<reference evidence="14" key="1">
    <citation type="submission" date="2014-05" db="EMBL/GenBank/DDBJ databases">
        <title>The transcriptome of the halophilic microalga Tetraselmis sp. GSL018 isolated from the Great Salt Lake, Utah.</title>
        <authorList>
            <person name="Jinkerson R.E."/>
            <person name="D'Adamo S."/>
            <person name="Posewitz M.C."/>
        </authorList>
    </citation>
    <scope>NUCLEOTIDE SEQUENCE</scope>
    <source>
        <strain evidence="14">GSL018</strain>
    </source>
</reference>
<keyword evidence="10 13" id="KW-1133">Transmembrane helix</keyword>
<comment type="subcellular location">
    <subcellularLocation>
        <location evidence="1">Membrane</location>
        <topology evidence="1">Multi-pass membrane protein</topology>
    </subcellularLocation>
    <subcellularLocation>
        <location evidence="2">Plastid</location>
        <location evidence="2">Chloroplast</location>
    </subcellularLocation>
</comment>
<evidence type="ECO:0000256" key="5">
    <source>
        <dbReference type="ARBA" id="ARBA00022640"/>
    </source>
</evidence>
<dbReference type="GO" id="GO:0009507">
    <property type="term" value="C:chloroplast"/>
    <property type="evidence" value="ECO:0007669"/>
    <property type="project" value="UniProtKB-SubCell"/>
</dbReference>
<keyword evidence="12 13" id="KW-0472">Membrane</keyword>
<evidence type="ECO:0000256" key="13">
    <source>
        <dbReference type="SAM" id="Phobius"/>
    </source>
</evidence>
<evidence type="ECO:0000256" key="2">
    <source>
        <dbReference type="ARBA" id="ARBA00004229"/>
    </source>
</evidence>
<evidence type="ECO:0000256" key="1">
    <source>
        <dbReference type="ARBA" id="ARBA00004141"/>
    </source>
</evidence>
<evidence type="ECO:0000313" key="14">
    <source>
        <dbReference type="EMBL" id="JAC63410.1"/>
    </source>
</evidence>
<evidence type="ECO:0000256" key="3">
    <source>
        <dbReference type="ARBA" id="ARBA00007931"/>
    </source>
</evidence>
<keyword evidence="8" id="KW-0378">Hydrolase</keyword>
<evidence type="ECO:0000256" key="9">
    <source>
        <dbReference type="ARBA" id="ARBA00022946"/>
    </source>
</evidence>
<feature type="non-terminal residue" evidence="14">
    <location>
        <position position="1"/>
    </location>
</feature>
<evidence type="ECO:0000256" key="12">
    <source>
        <dbReference type="ARBA" id="ARBA00023136"/>
    </source>
</evidence>
<evidence type="ECO:0000256" key="8">
    <source>
        <dbReference type="ARBA" id="ARBA00022801"/>
    </source>
</evidence>
<dbReference type="PANTHER" id="PTHR31412:SF5">
    <property type="entry name" value="ZINC METALLOPROTEASE EGY2, CHLOROPLASTIC-RELATED"/>
    <property type="match status" value="1"/>
</dbReference>
<organism evidence="14">
    <name type="scientific">Tetraselmis sp. GSL018</name>
    <dbReference type="NCBI Taxonomy" id="582737"/>
    <lineage>
        <taxon>Eukaryota</taxon>
        <taxon>Viridiplantae</taxon>
        <taxon>Chlorophyta</taxon>
        <taxon>core chlorophytes</taxon>
        <taxon>Chlorodendrophyceae</taxon>
        <taxon>Chlorodendrales</taxon>
        <taxon>Chlorodendraceae</taxon>
        <taxon>Tetraselmis</taxon>
    </lineage>
</organism>
<proteinExistence type="inferred from homology"/>
<accession>A0A061QY65</accession>
<comment type="similarity">
    <text evidence="3">Belongs to the peptidase M50B family.</text>
</comment>
<name>A0A061QY65_9CHLO</name>
<keyword evidence="7 13" id="KW-0812">Transmembrane</keyword>
<protein>
    <submittedName>
        <fullName evidence="14">Uncharacterized protein</fullName>
    </submittedName>
</protein>
<dbReference type="PANTHER" id="PTHR31412">
    <property type="entry name" value="ZINC METALLOPROTEASE EGY1"/>
    <property type="match status" value="1"/>
</dbReference>
<dbReference type="GO" id="GO:0008237">
    <property type="term" value="F:metallopeptidase activity"/>
    <property type="evidence" value="ECO:0007669"/>
    <property type="project" value="UniProtKB-KW"/>
</dbReference>
<evidence type="ECO:0000256" key="11">
    <source>
        <dbReference type="ARBA" id="ARBA00023049"/>
    </source>
</evidence>
<evidence type="ECO:0000256" key="4">
    <source>
        <dbReference type="ARBA" id="ARBA00022528"/>
    </source>
</evidence>
<gene>
    <name evidence="14" type="ORF">TSPGSL018_20755</name>
</gene>
<feature type="non-terminal residue" evidence="14">
    <location>
        <position position="80"/>
    </location>
</feature>
<sequence length="80" mass="8792">GRITFGVWGRRAASRLQVLTTIVLGLGGIIDTLALYWLLFAIFIQRGPIVPQEEELSDPPERLRTASAALLLLPLLTLLP</sequence>
<dbReference type="EMBL" id="GBEZ01023482">
    <property type="protein sequence ID" value="JAC63410.1"/>
    <property type="molecule type" value="Transcribed_RNA"/>
</dbReference>
<dbReference type="GO" id="GO:0006508">
    <property type="term" value="P:proteolysis"/>
    <property type="evidence" value="ECO:0007669"/>
    <property type="project" value="UniProtKB-KW"/>
</dbReference>
<evidence type="ECO:0000256" key="7">
    <source>
        <dbReference type="ARBA" id="ARBA00022692"/>
    </source>
</evidence>
<dbReference type="GO" id="GO:0016020">
    <property type="term" value="C:membrane"/>
    <property type="evidence" value="ECO:0007669"/>
    <property type="project" value="UniProtKB-SubCell"/>
</dbReference>
<evidence type="ECO:0000256" key="6">
    <source>
        <dbReference type="ARBA" id="ARBA00022670"/>
    </source>
</evidence>
<keyword evidence="6" id="KW-0645">Protease</keyword>
<feature type="transmembrane region" description="Helical" evidence="13">
    <location>
        <begin position="21"/>
        <end position="43"/>
    </location>
</feature>
<keyword evidence="5" id="KW-0934">Plastid</keyword>
<keyword evidence="4" id="KW-0150">Chloroplast</keyword>
<keyword evidence="9" id="KW-0809">Transit peptide</keyword>
<dbReference type="InterPro" id="IPR044838">
    <property type="entry name" value="EGY1-like"/>
</dbReference>
<keyword evidence="11" id="KW-0482">Metalloprotease</keyword>
<dbReference type="AlphaFoldDB" id="A0A061QY65"/>
<evidence type="ECO:0000256" key="10">
    <source>
        <dbReference type="ARBA" id="ARBA00022989"/>
    </source>
</evidence>